<proteinExistence type="predicted"/>
<feature type="domain" description="Exonuclease" evidence="4">
    <location>
        <begin position="2"/>
        <end position="189"/>
    </location>
</feature>
<dbReference type="SMART" id="SM00479">
    <property type="entry name" value="EXOIII"/>
    <property type="match status" value="1"/>
</dbReference>
<evidence type="ECO:0000313" key="6">
    <source>
        <dbReference type="Proteomes" id="UP000679179"/>
    </source>
</evidence>
<dbReference type="GO" id="GO:0000175">
    <property type="term" value="F:3'-5'-RNA exonuclease activity"/>
    <property type="evidence" value="ECO:0007669"/>
    <property type="project" value="InterPro"/>
</dbReference>
<reference evidence="5" key="1">
    <citation type="submission" date="2021-03" db="EMBL/GenBank/DDBJ databases">
        <title>Taxonomic study of Clostridium polyendosporum from meadow-gley soil under rice.</title>
        <authorList>
            <person name="Kobayashi H."/>
            <person name="Tanizawa Y."/>
            <person name="Yagura M."/>
        </authorList>
    </citation>
    <scope>NUCLEOTIDE SEQUENCE</scope>
    <source>
        <strain evidence="5">JCM 30710</strain>
    </source>
</reference>
<evidence type="ECO:0000256" key="1">
    <source>
        <dbReference type="ARBA" id="ARBA00022722"/>
    </source>
</evidence>
<dbReference type="EMBL" id="BOPZ01000004">
    <property type="protein sequence ID" value="GIM27999.1"/>
    <property type="molecule type" value="Genomic_DNA"/>
</dbReference>
<dbReference type="InterPro" id="IPR013520">
    <property type="entry name" value="Ribonucl_H"/>
</dbReference>
<dbReference type="CDD" id="cd06133">
    <property type="entry name" value="ERI-1_3'hExo_like"/>
    <property type="match status" value="1"/>
</dbReference>
<dbReference type="AlphaFoldDB" id="A0A919RXA9"/>
<name>A0A919RXA9_9CLOT</name>
<dbReference type="PANTHER" id="PTHR23044:SF61">
    <property type="entry name" value="3'-5' EXORIBONUCLEASE 1-RELATED"/>
    <property type="match status" value="1"/>
</dbReference>
<evidence type="ECO:0000256" key="2">
    <source>
        <dbReference type="ARBA" id="ARBA00022801"/>
    </source>
</evidence>
<dbReference type="Gene3D" id="3.30.420.10">
    <property type="entry name" value="Ribonuclease H-like superfamily/Ribonuclease H"/>
    <property type="match status" value="1"/>
</dbReference>
<dbReference type="InterPro" id="IPR051274">
    <property type="entry name" value="3-5_Exoribonuclease"/>
</dbReference>
<keyword evidence="2" id="KW-0378">Hydrolase</keyword>
<dbReference type="RefSeq" id="WP_212902748.1">
    <property type="nucleotide sequence ID" value="NZ_BOPZ01000004.1"/>
</dbReference>
<dbReference type="SUPFAM" id="SSF53098">
    <property type="entry name" value="Ribonuclease H-like"/>
    <property type="match status" value="1"/>
</dbReference>
<keyword evidence="3 5" id="KW-0269">Exonuclease</keyword>
<dbReference type="Proteomes" id="UP000679179">
    <property type="component" value="Unassembled WGS sequence"/>
</dbReference>
<keyword evidence="1" id="KW-0540">Nuclease</keyword>
<evidence type="ECO:0000256" key="3">
    <source>
        <dbReference type="ARBA" id="ARBA00022839"/>
    </source>
</evidence>
<evidence type="ECO:0000313" key="5">
    <source>
        <dbReference type="EMBL" id="GIM27999.1"/>
    </source>
</evidence>
<dbReference type="PANTHER" id="PTHR23044">
    <property type="entry name" value="3'-5' EXONUCLEASE ERI1-RELATED"/>
    <property type="match status" value="1"/>
</dbReference>
<evidence type="ECO:0000259" key="4">
    <source>
        <dbReference type="SMART" id="SM00479"/>
    </source>
</evidence>
<dbReference type="InterPro" id="IPR036397">
    <property type="entry name" value="RNaseH_sf"/>
</dbReference>
<organism evidence="5 6">
    <name type="scientific">Clostridium polyendosporum</name>
    <dbReference type="NCBI Taxonomy" id="69208"/>
    <lineage>
        <taxon>Bacteria</taxon>
        <taxon>Bacillati</taxon>
        <taxon>Bacillota</taxon>
        <taxon>Clostridia</taxon>
        <taxon>Eubacteriales</taxon>
        <taxon>Clostridiaceae</taxon>
        <taxon>Clostridium</taxon>
    </lineage>
</organism>
<dbReference type="InterPro" id="IPR047201">
    <property type="entry name" value="ERI-1_3'hExo-like"/>
</dbReference>
<accession>A0A919RXA9</accession>
<comment type="caution">
    <text evidence="5">The sequence shown here is derived from an EMBL/GenBank/DDBJ whole genome shotgun (WGS) entry which is preliminary data.</text>
</comment>
<sequence length="257" mass="30207">MNYIIFDLEFNQDYNLNKENKNIVTQRCPFEIIQIGAVKLDENHKTISTLDKLIKPEIYTEIHPYVKEITGITMDELNTAESFKEIYKELIDFVKDDKSILCVWGIADMKELFRNIAYHGLDGSPIPKEYINLQSYASKYLNCPKGTNIGLSNAVELLNIELKNQFHHAFNDAYYTAEIFKKIYSEKIKTTIYNPNRQSSNRHRRRKEKIDTSKLIEQFEKMFDREMTADEKSIIKLAYMMGKTNQFQIKTPDKDTL</sequence>
<dbReference type="Pfam" id="PF00929">
    <property type="entry name" value="RNase_T"/>
    <property type="match status" value="1"/>
</dbReference>
<dbReference type="InterPro" id="IPR012337">
    <property type="entry name" value="RNaseH-like_sf"/>
</dbReference>
<dbReference type="GO" id="GO:0003676">
    <property type="term" value="F:nucleic acid binding"/>
    <property type="evidence" value="ECO:0007669"/>
    <property type="project" value="InterPro"/>
</dbReference>
<keyword evidence="6" id="KW-1185">Reference proteome</keyword>
<protein>
    <submittedName>
        <fullName evidence="5">Exonuclease</fullName>
    </submittedName>
</protein>
<gene>
    <name evidence="5" type="ORF">CPJCM30710_06650</name>
</gene>